<dbReference type="InterPro" id="IPR053135">
    <property type="entry name" value="AKR2_Oxidoreductase"/>
</dbReference>
<dbReference type="NCBIfam" id="TIGR01409">
    <property type="entry name" value="TAT_signal_seq"/>
    <property type="match status" value="1"/>
</dbReference>
<dbReference type="PROSITE" id="PS51318">
    <property type="entry name" value="TAT"/>
    <property type="match status" value="1"/>
</dbReference>
<organism evidence="3 4">
    <name type="scientific">Methylohalomonas lacus</name>
    <dbReference type="NCBI Taxonomy" id="398773"/>
    <lineage>
        <taxon>Bacteria</taxon>
        <taxon>Pseudomonadati</taxon>
        <taxon>Pseudomonadota</taxon>
        <taxon>Gammaproteobacteria</taxon>
        <taxon>Methylohalomonadales</taxon>
        <taxon>Methylohalomonadaceae</taxon>
        <taxon>Methylohalomonas</taxon>
    </lineage>
</organism>
<evidence type="ECO:0000259" key="2">
    <source>
        <dbReference type="Pfam" id="PF00248"/>
    </source>
</evidence>
<protein>
    <submittedName>
        <fullName evidence="3">Diketogulonate reductase-like aldo/keto reductase</fullName>
    </submittedName>
</protein>
<dbReference type="SUPFAM" id="SSF51430">
    <property type="entry name" value="NAD(P)-linked oxidoreductase"/>
    <property type="match status" value="1"/>
</dbReference>
<comment type="caution">
    <text evidence="3">The sequence shown here is derived from an EMBL/GenBank/DDBJ whole genome shotgun (WGS) entry which is preliminary data.</text>
</comment>
<dbReference type="PANTHER" id="PTHR43312:SF1">
    <property type="entry name" value="NADP-DEPENDENT OXIDOREDUCTASE DOMAIN-CONTAINING PROTEIN"/>
    <property type="match status" value="1"/>
</dbReference>
<dbReference type="Pfam" id="PF00248">
    <property type="entry name" value="Aldo_ket_red"/>
    <property type="match status" value="1"/>
</dbReference>
<name>A0AAE3L1C7_9GAMM</name>
<gene>
    <name evidence="3" type="ORF">J2T55_001406</name>
</gene>
<dbReference type="AlphaFoldDB" id="A0AAE3L1C7"/>
<dbReference type="InterPro" id="IPR006311">
    <property type="entry name" value="TAT_signal"/>
</dbReference>
<dbReference type="Gene3D" id="3.20.20.100">
    <property type="entry name" value="NADP-dependent oxidoreductase domain"/>
    <property type="match status" value="1"/>
</dbReference>
<dbReference type="InterPro" id="IPR036812">
    <property type="entry name" value="NAD(P)_OxRdtase_dom_sf"/>
</dbReference>
<dbReference type="InterPro" id="IPR019546">
    <property type="entry name" value="TAT_signal_bac_arc"/>
</dbReference>
<evidence type="ECO:0000313" key="4">
    <source>
        <dbReference type="Proteomes" id="UP001204445"/>
    </source>
</evidence>
<dbReference type="RefSeq" id="WP_259055111.1">
    <property type="nucleotide sequence ID" value="NZ_JANUCT010000008.1"/>
</dbReference>
<reference evidence="3" key="1">
    <citation type="submission" date="2022-08" db="EMBL/GenBank/DDBJ databases">
        <title>Genomic Encyclopedia of Type Strains, Phase III (KMG-III): the genomes of soil and plant-associated and newly described type strains.</title>
        <authorList>
            <person name="Whitman W."/>
        </authorList>
    </citation>
    <scope>NUCLEOTIDE SEQUENCE</scope>
    <source>
        <strain evidence="3">HMT 1</strain>
    </source>
</reference>
<dbReference type="EMBL" id="JANUCT010000008">
    <property type="protein sequence ID" value="MCS3903385.1"/>
    <property type="molecule type" value="Genomic_DNA"/>
</dbReference>
<sequence>MQHDNGNKRRRQFLKLLGLGGASLGLAGRGLWPDAATAADNALAGRSTGDIIKRTIPSSGEQVPAVGLGTARTMDAGRVSNLAAAKLQELTEVIRLFHAHGASLIDTSPMYGTAEEVVGHIVNELDLGDDIFMATKVWTDGREPGIEQMNQSMDLLHSRPMDLMQIHNLVDWRTHYKTLRDWKDAGRVRYIGVTHYRSDVHAELEDVLKSETFDFVQFNYNILDRNAEQRLLPLCQDKGIAVLINEPFEKGSLFGKTNGRELPEWMREFADSWAQVFLKFIIAHPAVTCPIPATSDPKHVVDNVMAAYGNLPDENQRRRIVKYIQGL</sequence>
<keyword evidence="1" id="KW-0732">Signal</keyword>
<dbReference type="Proteomes" id="UP001204445">
    <property type="component" value="Unassembled WGS sequence"/>
</dbReference>
<keyword evidence="4" id="KW-1185">Reference proteome</keyword>
<feature type="domain" description="NADP-dependent oxidoreductase" evidence="2">
    <location>
        <begin position="66"/>
        <end position="314"/>
    </location>
</feature>
<dbReference type="PANTHER" id="PTHR43312">
    <property type="entry name" value="D-THREO-ALDOSE 1-DEHYDROGENASE"/>
    <property type="match status" value="1"/>
</dbReference>
<proteinExistence type="predicted"/>
<dbReference type="CDD" id="cd19095">
    <property type="entry name" value="AKR_PA4992-like"/>
    <property type="match status" value="1"/>
</dbReference>
<evidence type="ECO:0000313" key="3">
    <source>
        <dbReference type="EMBL" id="MCS3903385.1"/>
    </source>
</evidence>
<accession>A0AAE3L1C7</accession>
<dbReference type="InterPro" id="IPR023210">
    <property type="entry name" value="NADP_OxRdtase_dom"/>
</dbReference>
<evidence type="ECO:0000256" key="1">
    <source>
        <dbReference type="ARBA" id="ARBA00022729"/>
    </source>
</evidence>